<keyword evidence="2" id="KW-0804">Transcription</keyword>
<gene>
    <name evidence="4" type="ORF">GCM10012280_23800</name>
</gene>
<dbReference type="Gene3D" id="1.10.10.60">
    <property type="entry name" value="Homeodomain-like"/>
    <property type="match status" value="1"/>
</dbReference>
<dbReference type="Pfam" id="PF01965">
    <property type="entry name" value="DJ-1_PfpI"/>
    <property type="match status" value="1"/>
</dbReference>
<name>A0A918DXM2_9ACTN</name>
<dbReference type="InterPro" id="IPR002818">
    <property type="entry name" value="DJ-1/PfpI"/>
</dbReference>
<evidence type="ECO:0000259" key="3">
    <source>
        <dbReference type="PROSITE" id="PS01124"/>
    </source>
</evidence>
<feature type="domain" description="HTH araC/xylS-type" evidence="3">
    <location>
        <begin position="234"/>
        <end position="332"/>
    </location>
</feature>
<organism evidence="4 5">
    <name type="scientific">Wenjunlia tyrosinilytica</name>
    <dbReference type="NCBI Taxonomy" id="1544741"/>
    <lineage>
        <taxon>Bacteria</taxon>
        <taxon>Bacillati</taxon>
        <taxon>Actinomycetota</taxon>
        <taxon>Actinomycetes</taxon>
        <taxon>Kitasatosporales</taxon>
        <taxon>Streptomycetaceae</taxon>
        <taxon>Wenjunlia</taxon>
    </lineage>
</organism>
<keyword evidence="5" id="KW-1185">Reference proteome</keyword>
<reference evidence="4" key="2">
    <citation type="submission" date="2020-09" db="EMBL/GenBank/DDBJ databases">
        <authorList>
            <person name="Sun Q."/>
            <person name="Zhou Y."/>
        </authorList>
    </citation>
    <scope>NUCLEOTIDE SEQUENCE</scope>
    <source>
        <strain evidence="4">CGMCC 4.7201</strain>
    </source>
</reference>
<dbReference type="GO" id="GO:0043565">
    <property type="term" value="F:sequence-specific DNA binding"/>
    <property type="evidence" value="ECO:0007669"/>
    <property type="project" value="InterPro"/>
</dbReference>
<proteinExistence type="predicted"/>
<comment type="caution">
    <text evidence="4">The sequence shown here is derived from an EMBL/GenBank/DDBJ whole genome shotgun (WGS) entry which is preliminary data.</text>
</comment>
<dbReference type="AlphaFoldDB" id="A0A918DXM2"/>
<accession>A0A918DXM2</accession>
<dbReference type="Gene3D" id="3.40.50.880">
    <property type="match status" value="1"/>
</dbReference>
<dbReference type="PANTHER" id="PTHR43130:SF3">
    <property type="entry name" value="HTH-TYPE TRANSCRIPTIONAL REGULATOR RV1931C"/>
    <property type="match status" value="1"/>
</dbReference>
<evidence type="ECO:0000313" key="5">
    <source>
        <dbReference type="Proteomes" id="UP000641932"/>
    </source>
</evidence>
<dbReference type="Pfam" id="PF12833">
    <property type="entry name" value="HTH_18"/>
    <property type="match status" value="1"/>
</dbReference>
<dbReference type="PANTHER" id="PTHR43130">
    <property type="entry name" value="ARAC-FAMILY TRANSCRIPTIONAL REGULATOR"/>
    <property type="match status" value="1"/>
</dbReference>
<protein>
    <submittedName>
        <fullName evidence="4">AraC family transcriptional regulator</fullName>
    </submittedName>
</protein>
<dbReference type="GO" id="GO:0003700">
    <property type="term" value="F:DNA-binding transcription factor activity"/>
    <property type="evidence" value="ECO:0007669"/>
    <property type="project" value="InterPro"/>
</dbReference>
<dbReference type="SUPFAM" id="SSF46689">
    <property type="entry name" value="Homeodomain-like"/>
    <property type="match status" value="2"/>
</dbReference>
<reference evidence="4" key="1">
    <citation type="journal article" date="2014" name="Int. J. Syst. Evol. Microbiol.">
        <title>Complete genome sequence of Corynebacterium casei LMG S-19264T (=DSM 44701T), isolated from a smear-ripened cheese.</title>
        <authorList>
            <consortium name="US DOE Joint Genome Institute (JGI-PGF)"/>
            <person name="Walter F."/>
            <person name="Albersmeier A."/>
            <person name="Kalinowski J."/>
            <person name="Ruckert C."/>
        </authorList>
    </citation>
    <scope>NUCLEOTIDE SEQUENCE</scope>
    <source>
        <strain evidence="4">CGMCC 4.7201</strain>
    </source>
</reference>
<dbReference type="InterPro" id="IPR018060">
    <property type="entry name" value="HTH_AraC"/>
</dbReference>
<sequence>MAEICKDRAMRSDGVTGRHRVAVLVIKGVIPFELGIPSRIFGCRFGGSRDPLYDVVTCAAVPGLVETDMDFPIVVERGPQTLATADTVIIPATHDQGPECTEGRLSDAMAEAFEHIRPGTRMVSICTGSYFLAAAGLLDGRPATTHWQHTDHFQRTYPKVKVDPEVLFVDDGDVLTSAGVGSGLDLCLHIVRRDHGTDVANRIARQCVVPPWRDGGQAQYIERPLPPPTAATTGPTRAWAMERLDQPLPLTELASHAGMSVRTFTRRFRDEVGVSPGQWLTRQRVEQARRLLESSDLTVDLIAHRTGFGTAASLRQHLHAVIGVSPMVYRRTFRPAAGPADFRAVS</sequence>
<dbReference type="SUPFAM" id="SSF52317">
    <property type="entry name" value="Class I glutamine amidotransferase-like"/>
    <property type="match status" value="1"/>
</dbReference>
<dbReference type="CDD" id="cd03137">
    <property type="entry name" value="GATase1_AraC_1"/>
    <property type="match status" value="1"/>
</dbReference>
<dbReference type="EMBL" id="BMMS01000009">
    <property type="protein sequence ID" value="GGO86804.1"/>
    <property type="molecule type" value="Genomic_DNA"/>
</dbReference>
<keyword evidence="1" id="KW-0805">Transcription regulation</keyword>
<dbReference type="InterPro" id="IPR009057">
    <property type="entry name" value="Homeodomain-like_sf"/>
</dbReference>
<dbReference type="SMART" id="SM00342">
    <property type="entry name" value="HTH_ARAC"/>
    <property type="match status" value="1"/>
</dbReference>
<evidence type="ECO:0000313" key="4">
    <source>
        <dbReference type="EMBL" id="GGO86804.1"/>
    </source>
</evidence>
<dbReference type="PROSITE" id="PS01124">
    <property type="entry name" value="HTH_ARAC_FAMILY_2"/>
    <property type="match status" value="1"/>
</dbReference>
<evidence type="ECO:0000256" key="1">
    <source>
        <dbReference type="ARBA" id="ARBA00023015"/>
    </source>
</evidence>
<dbReference type="InterPro" id="IPR029062">
    <property type="entry name" value="Class_I_gatase-like"/>
</dbReference>
<dbReference type="InterPro" id="IPR052158">
    <property type="entry name" value="INH-QAR"/>
</dbReference>
<dbReference type="Proteomes" id="UP000641932">
    <property type="component" value="Unassembled WGS sequence"/>
</dbReference>
<evidence type="ECO:0000256" key="2">
    <source>
        <dbReference type="ARBA" id="ARBA00023163"/>
    </source>
</evidence>